<gene>
    <name evidence="5" type="ORF">LGLO00237_LOCUS22332</name>
    <name evidence="6" type="ORF">LGLO00237_LOCUS22333</name>
</gene>
<reference evidence="6" key="1">
    <citation type="submission" date="2021-01" db="EMBL/GenBank/DDBJ databases">
        <authorList>
            <person name="Corre E."/>
            <person name="Pelletier E."/>
            <person name="Niang G."/>
            <person name="Scheremetjew M."/>
            <person name="Finn R."/>
            <person name="Kale V."/>
            <person name="Holt S."/>
            <person name="Cochrane G."/>
            <person name="Meng A."/>
            <person name="Brown T."/>
            <person name="Cohen L."/>
        </authorList>
    </citation>
    <scope>NUCLEOTIDE SEQUENCE</scope>
    <source>
        <strain evidence="6">CCCM811</strain>
    </source>
</reference>
<dbReference type="EMBL" id="HBIV01031318">
    <property type="protein sequence ID" value="CAE0670693.1"/>
    <property type="molecule type" value="Transcribed_RNA"/>
</dbReference>
<accession>A0A6V3PZN6</accession>
<dbReference type="InterPro" id="IPR051663">
    <property type="entry name" value="CLec_Tetranectin-domain"/>
</dbReference>
<evidence type="ECO:0000313" key="5">
    <source>
        <dbReference type="EMBL" id="CAE0670692.1"/>
    </source>
</evidence>
<dbReference type="Pfam" id="PF00059">
    <property type="entry name" value="Lectin_C"/>
    <property type="match status" value="4"/>
</dbReference>
<feature type="domain" description="C-type lectin" evidence="4">
    <location>
        <begin position="151"/>
        <end position="253"/>
    </location>
</feature>
<dbReference type="InterPro" id="IPR001304">
    <property type="entry name" value="C-type_lectin-like"/>
</dbReference>
<feature type="transmembrane region" description="Helical" evidence="3">
    <location>
        <begin position="852"/>
        <end position="876"/>
    </location>
</feature>
<feature type="compositionally biased region" description="Polar residues" evidence="2">
    <location>
        <begin position="887"/>
        <end position="897"/>
    </location>
</feature>
<dbReference type="AlphaFoldDB" id="A0A6V3PZN6"/>
<dbReference type="InterPro" id="IPR016186">
    <property type="entry name" value="C-type_lectin-like/link_sf"/>
</dbReference>
<feature type="compositionally biased region" description="Low complexity" evidence="2">
    <location>
        <begin position="645"/>
        <end position="718"/>
    </location>
</feature>
<dbReference type="InterPro" id="IPR016187">
    <property type="entry name" value="CTDL_fold"/>
</dbReference>
<feature type="compositionally biased region" description="Low complexity" evidence="2">
    <location>
        <begin position="613"/>
        <end position="637"/>
    </location>
</feature>
<protein>
    <recommendedName>
        <fullName evidence="4">C-type lectin domain-containing protein</fullName>
    </recommendedName>
</protein>
<keyword evidence="3" id="KW-1133">Transmembrane helix</keyword>
<keyword evidence="3" id="KW-0472">Membrane</keyword>
<evidence type="ECO:0000256" key="1">
    <source>
        <dbReference type="ARBA" id="ARBA00022734"/>
    </source>
</evidence>
<dbReference type="SUPFAM" id="SSF56436">
    <property type="entry name" value="C-type lectin-like"/>
    <property type="match status" value="4"/>
</dbReference>
<proteinExistence type="predicted"/>
<sequence length="1008" mass="106528">MIWMKSTSGWTATLSKTAETALAQNLQNKDIASNNAWIGLYYNDADEGYEWVDGNGVGDFENWGEAQPAGTTGNAAVLRWTNGRWTTANATDGKQFLCSIPITHAPTATRAPSAAPTVTEYCPESGPKNSSSIRGEGSSKLVEYFDVFTPWFEARECCLQRGGDLLVVENDDETALAMMIQDSENPNNNAWIGLSYNDADEEFQWVDGGATDDFENWGEAQPAGTTGNAAVLRWTNGRWTTADETDGKRFLCSIPITHAPTVTRAPSTAPTVSEYCPEEGPKNSSSIRGEGSSKLVEYFDTFSPWFEARQCCRQRGGDLLVVENDEETALAMMIQNQDVASNNAWIGLYYNEEEANGTYEWVDGNGVDAYDMWGETQPAGTTGTAAVLRWTNGRWTTANATDGKQFLCSIPITHSPTATRSPSAAPTEMERCPLDGPKRSNATEDGKVLAEYFEEFYAWEDARACCVQRGGDLFVVADQDDNDLAVGIQDTVSKQNNAWIGLEYSFVNESYLWVDGTTPTNFSQWAANEPANATGTDGGVATLLRWSSGEWVTAEKESLRRFICGISLETVSPTTAPTAAPVYNTSAPSFAPTSAPTSGPVTTAPTSGPQTEAPTTAPTEAPTAAPSSAPASSSPASNPTPAPSSTPVAASSPSSAPVATVTTTSPSSAAATSTTSPSSVATVTTTSPSSVSTVATTSPSSAATTTTTSPSSAPTTAPEDVELEFTAAFEDINMEVIPEGSALQATFIDQFQTAVASVDDTMDKEDVVVTGLESGSVIVTAATRVKDNEAAESFQQAMTVPEAVFTVPNGFNSSLFGVPTVNFASEPPTSLPTSSPTFSGIVDSPTADDASMFYIIGGVVGGVVLLALGVCLCLFLRRKEKKKDHSSAGSSEQQQQHKSSREDNSVAVMVEKNDVVNDGVTDGEAAAARAAAVAAAAALASKHSVASPVTGGVAGTDDVQDSGVSSRDETHEEEKRNYSHQYEEESKHHSSGHSSQSYASGEEDGHEY</sequence>
<feature type="compositionally biased region" description="Basic and acidic residues" evidence="2">
    <location>
        <begin position="966"/>
        <end position="988"/>
    </location>
</feature>
<feature type="region of interest" description="Disordered" evidence="2">
    <location>
        <begin position="590"/>
        <end position="718"/>
    </location>
</feature>
<evidence type="ECO:0000313" key="6">
    <source>
        <dbReference type="EMBL" id="CAE0670693.1"/>
    </source>
</evidence>
<dbReference type="CDD" id="cd00037">
    <property type="entry name" value="CLECT"/>
    <property type="match status" value="4"/>
</dbReference>
<keyword evidence="3" id="KW-0812">Transmembrane</keyword>
<evidence type="ECO:0000256" key="3">
    <source>
        <dbReference type="SAM" id="Phobius"/>
    </source>
</evidence>
<dbReference type="PANTHER" id="PTHR22799:SF6">
    <property type="entry name" value="C-TYPE LECTIN DOMAIN FAMILY 4 MEMBER M-LIKE"/>
    <property type="match status" value="1"/>
</dbReference>
<feature type="domain" description="C-type lectin" evidence="4">
    <location>
        <begin position="305"/>
        <end position="409"/>
    </location>
</feature>
<feature type="region of interest" description="Disordered" evidence="2">
    <location>
        <begin position="115"/>
        <end position="135"/>
    </location>
</feature>
<feature type="domain" description="C-type lectin" evidence="4">
    <location>
        <begin position="12"/>
        <end position="99"/>
    </location>
</feature>
<evidence type="ECO:0000259" key="4">
    <source>
        <dbReference type="PROSITE" id="PS50041"/>
    </source>
</evidence>
<dbReference type="EMBL" id="HBIV01031317">
    <property type="protein sequence ID" value="CAE0670692.1"/>
    <property type="molecule type" value="Transcribed_RNA"/>
</dbReference>
<feature type="region of interest" description="Disordered" evidence="2">
    <location>
        <begin position="945"/>
        <end position="1008"/>
    </location>
</feature>
<dbReference type="PANTHER" id="PTHR22799">
    <property type="entry name" value="TETRANECTIN-RELATED"/>
    <property type="match status" value="1"/>
</dbReference>
<dbReference type="Gene3D" id="3.10.100.10">
    <property type="entry name" value="Mannose-Binding Protein A, subunit A"/>
    <property type="match status" value="4"/>
</dbReference>
<keyword evidence="1" id="KW-0430">Lectin</keyword>
<feature type="region of interest" description="Disordered" evidence="2">
    <location>
        <begin position="417"/>
        <end position="440"/>
    </location>
</feature>
<name>A0A6V3PZN6_9EUKA</name>
<evidence type="ECO:0000256" key="2">
    <source>
        <dbReference type="SAM" id="MobiDB-lite"/>
    </source>
</evidence>
<dbReference type="SMART" id="SM00034">
    <property type="entry name" value="CLECT"/>
    <property type="match status" value="4"/>
</dbReference>
<feature type="region of interest" description="Disordered" evidence="2">
    <location>
        <begin position="883"/>
        <end position="907"/>
    </location>
</feature>
<feature type="compositionally biased region" description="Polar residues" evidence="2">
    <location>
        <begin position="590"/>
        <end position="612"/>
    </location>
</feature>
<dbReference type="GO" id="GO:0030246">
    <property type="term" value="F:carbohydrate binding"/>
    <property type="evidence" value="ECO:0007669"/>
    <property type="project" value="UniProtKB-KW"/>
</dbReference>
<feature type="region of interest" description="Disordered" evidence="2">
    <location>
        <begin position="263"/>
        <end position="289"/>
    </location>
</feature>
<organism evidence="6">
    <name type="scientific">Lotharella globosa</name>
    <dbReference type="NCBI Taxonomy" id="91324"/>
    <lineage>
        <taxon>Eukaryota</taxon>
        <taxon>Sar</taxon>
        <taxon>Rhizaria</taxon>
        <taxon>Cercozoa</taxon>
        <taxon>Chlorarachniophyceae</taxon>
        <taxon>Lotharella</taxon>
    </lineage>
</organism>
<feature type="domain" description="C-type lectin" evidence="4">
    <location>
        <begin position="452"/>
        <end position="565"/>
    </location>
</feature>
<feature type="compositionally biased region" description="Basic and acidic residues" evidence="2">
    <location>
        <begin position="428"/>
        <end position="440"/>
    </location>
</feature>
<dbReference type="PROSITE" id="PS50041">
    <property type="entry name" value="C_TYPE_LECTIN_2"/>
    <property type="match status" value="4"/>
</dbReference>